<comment type="function">
    <text evidence="1 6">Required for the transposition of the insertion element.</text>
</comment>
<evidence type="ECO:0000256" key="6">
    <source>
        <dbReference type="RuleBase" id="RU365089"/>
    </source>
</evidence>
<feature type="region of interest" description="Disordered" evidence="7">
    <location>
        <begin position="72"/>
        <end position="94"/>
    </location>
</feature>
<keyword evidence="5 6" id="KW-0233">DNA recombination</keyword>
<dbReference type="EMBL" id="OCNJ01000009">
    <property type="protein sequence ID" value="SOD99443.1"/>
    <property type="molecule type" value="Genomic_DNA"/>
</dbReference>
<accession>A0A286GV62</accession>
<dbReference type="AlphaFoldDB" id="A0A286GV62"/>
<keyword evidence="3 6" id="KW-0815">Transposition</keyword>
<keyword evidence="6" id="KW-0814">Transposable element</keyword>
<dbReference type="InterPro" id="IPR001207">
    <property type="entry name" value="Transposase_mutator"/>
</dbReference>
<dbReference type="GO" id="GO:0003677">
    <property type="term" value="F:DNA binding"/>
    <property type="evidence" value="ECO:0007669"/>
    <property type="project" value="UniProtKB-UniRule"/>
</dbReference>
<evidence type="ECO:0000313" key="9">
    <source>
        <dbReference type="Proteomes" id="UP000219621"/>
    </source>
</evidence>
<evidence type="ECO:0000313" key="8">
    <source>
        <dbReference type="EMBL" id="SOD99443.1"/>
    </source>
</evidence>
<evidence type="ECO:0000256" key="5">
    <source>
        <dbReference type="ARBA" id="ARBA00023172"/>
    </source>
</evidence>
<dbReference type="Proteomes" id="UP000219621">
    <property type="component" value="Unassembled WGS sequence"/>
</dbReference>
<keyword evidence="4 6" id="KW-0238">DNA-binding</keyword>
<organism evidence="8 9">
    <name type="scientific">Caenispirillum bisanense</name>
    <dbReference type="NCBI Taxonomy" id="414052"/>
    <lineage>
        <taxon>Bacteria</taxon>
        <taxon>Pseudomonadati</taxon>
        <taxon>Pseudomonadota</taxon>
        <taxon>Alphaproteobacteria</taxon>
        <taxon>Rhodospirillales</taxon>
        <taxon>Novispirillaceae</taxon>
        <taxon>Caenispirillum</taxon>
    </lineage>
</organism>
<dbReference type="GO" id="GO:0004803">
    <property type="term" value="F:transposase activity"/>
    <property type="evidence" value="ECO:0007669"/>
    <property type="project" value="UniProtKB-UniRule"/>
</dbReference>
<evidence type="ECO:0000256" key="4">
    <source>
        <dbReference type="ARBA" id="ARBA00023125"/>
    </source>
</evidence>
<dbReference type="GO" id="GO:0006313">
    <property type="term" value="P:DNA transposition"/>
    <property type="evidence" value="ECO:0007669"/>
    <property type="project" value="UniProtKB-UniRule"/>
</dbReference>
<comment type="similarity">
    <text evidence="2 6">Belongs to the transposase mutator family.</text>
</comment>
<dbReference type="PANTHER" id="PTHR33217:SF7">
    <property type="entry name" value="TRANSPOSASE FOR INSERTION SEQUENCE ELEMENT IS1081"/>
    <property type="match status" value="1"/>
</dbReference>
<proteinExistence type="inferred from homology"/>
<evidence type="ECO:0000256" key="3">
    <source>
        <dbReference type="ARBA" id="ARBA00022578"/>
    </source>
</evidence>
<sequence length="94" mass="10073">MTGISKSQVSRLCEDIDDRGGTFLERPIEGDWPYIWIDATYVKVREAGRIVSVPMIIAVGVNTDGRREVLGMASGPQPAEDDADAGALTPLPGT</sequence>
<name>A0A286GV62_9PROT</name>
<evidence type="ECO:0000256" key="2">
    <source>
        <dbReference type="ARBA" id="ARBA00010961"/>
    </source>
</evidence>
<protein>
    <recommendedName>
        <fullName evidence="6">Mutator family transposase</fullName>
    </recommendedName>
</protein>
<keyword evidence="9" id="KW-1185">Reference proteome</keyword>
<reference evidence="9" key="1">
    <citation type="submission" date="2017-09" db="EMBL/GenBank/DDBJ databases">
        <authorList>
            <person name="Varghese N."/>
            <person name="Submissions S."/>
        </authorList>
    </citation>
    <scope>NUCLEOTIDE SEQUENCE [LARGE SCALE GENOMIC DNA]</scope>
    <source>
        <strain evidence="9">USBA 140</strain>
    </source>
</reference>
<evidence type="ECO:0000256" key="7">
    <source>
        <dbReference type="SAM" id="MobiDB-lite"/>
    </source>
</evidence>
<evidence type="ECO:0000256" key="1">
    <source>
        <dbReference type="ARBA" id="ARBA00002190"/>
    </source>
</evidence>
<gene>
    <name evidence="8" type="ORF">SAMN05421508_10914</name>
</gene>
<dbReference type="Pfam" id="PF00872">
    <property type="entry name" value="Transposase_mut"/>
    <property type="match status" value="1"/>
</dbReference>
<dbReference type="PANTHER" id="PTHR33217">
    <property type="entry name" value="TRANSPOSASE FOR INSERTION SEQUENCE ELEMENT IS1081"/>
    <property type="match status" value="1"/>
</dbReference>